<reference evidence="2 3" key="1">
    <citation type="submission" date="2021-06" db="EMBL/GenBank/DDBJ databases">
        <title>Caerostris extrusa draft genome.</title>
        <authorList>
            <person name="Kono N."/>
            <person name="Arakawa K."/>
        </authorList>
    </citation>
    <scope>NUCLEOTIDE SEQUENCE [LARGE SCALE GENOMIC DNA]</scope>
</reference>
<feature type="non-terminal residue" evidence="2">
    <location>
        <position position="1"/>
    </location>
</feature>
<protein>
    <submittedName>
        <fullName evidence="2">Uncharacterized protein</fullName>
    </submittedName>
</protein>
<dbReference type="AlphaFoldDB" id="A0AAV4TP69"/>
<dbReference type="EMBL" id="BPLR01011651">
    <property type="protein sequence ID" value="GIY47935.1"/>
    <property type="molecule type" value="Genomic_DNA"/>
</dbReference>
<gene>
    <name evidence="2" type="ORF">CEXT_68581</name>
</gene>
<keyword evidence="3" id="KW-1185">Reference proteome</keyword>
<dbReference type="Proteomes" id="UP001054945">
    <property type="component" value="Unassembled WGS sequence"/>
</dbReference>
<sequence>SSHTKKNKKKVFLATLAHFSHVQYRTRTEFQIQQSEKLGRDAEISRATNFSAFASKPPTQSTVSGLWGKTTPLRSPLGKPNEIGGHLL</sequence>
<evidence type="ECO:0000313" key="2">
    <source>
        <dbReference type="EMBL" id="GIY47935.1"/>
    </source>
</evidence>
<comment type="caution">
    <text evidence="2">The sequence shown here is derived from an EMBL/GenBank/DDBJ whole genome shotgun (WGS) entry which is preliminary data.</text>
</comment>
<name>A0AAV4TP69_CAEEX</name>
<feature type="region of interest" description="Disordered" evidence="1">
    <location>
        <begin position="61"/>
        <end position="88"/>
    </location>
</feature>
<organism evidence="2 3">
    <name type="scientific">Caerostris extrusa</name>
    <name type="common">Bark spider</name>
    <name type="synonym">Caerostris bankana</name>
    <dbReference type="NCBI Taxonomy" id="172846"/>
    <lineage>
        <taxon>Eukaryota</taxon>
        <taxon>Metazoa</taxon>
        <taxon>Ecdysozoa</taxon>
        <taxon>Arthropoda</taxon>
        <taxon>Chelicerata</taxon>
        <taxon>Arachnida</taxon>
        <taxon>Araneae</taxon>
        <taxon>Araneomorphae</taxon>
        <taxon>Entelegynae</taxon>
        <taxon>Araneoidea</taxon>
        <taxon>Araneidae</taxon>
        <taxon>Caerostris</taxon>
    </lineage>
</organism>
<accession>A0AAV4TP69</accession>
<proteinExistence type="predicted"/>
<evidence type="ECO:0000313" key="3">
    <source>
        <dbReference type="Proteomes" id="UP001054945"/>
    </source>
</evidence>
<evidence type="ECO:0000256" key="1">
    <source>
        <dbReference type="SAM" id="MobiDB-lite"/>
    </source>
</evidence>